<dbReference type="GO" id="GO:0003992">
    <property type="term" value="F:N2-acetyl-L-ornithine:2-oxoglutarate 5-aminotransferase activity"/>
    <property type="evidence" value="ECO:0007669"/>
    <property type="project" value="UniProtKB-UniRule"/>
</dbReference>
<dbReference type="NCBIfam" id="NF002325">
    <property type="entry name" value="PRK01278.1"/>
    <property type="match status" value="1"/>
</dbReference>
<dbReference type="InterPro" id="IPR015421">
    <property type="entry name" value="PyrdxlP-dep_Trfase_major"/>
</dbReference>
<dbReference type="InterPro" id="IPR049704">
    <property type="entry name" value="Aminotrans_3_PPA_site"/>
</dbReference>
<evidence type="ECO:0000313" key="7">
    <source>
        <dbReference type="Proteomes" id="UP000176863"/>
    </source>
</evidence>
<comment type="caution">
    <text evidence="6">The sequence shown here is derived from an EMBL/GenBank/DDBJ whole genome shotgun (WGS) entry which is preliminary data.</text>
</comment>
<protein>
    <recommendedName>
        <fullName evidence="5">Acetylornithine aminotransferase</fullName>
        <shortName evidence="5">ACOAT</shortName>
        <ecNumber evidence="5">2.6.1.11</ecNumber>
    </recommendedName>
</protein>
<comment type="miscellaneous">
    <text evidence="5">May also have succinyldiaminopimelate aminotransferase activity, thus carrying out the corresponding step in lysine biosynthesis.</text>
</comment>
<keyword evidence="3 5" id="KW-0808">Transferase</keyword>
<dbReference type="EC" id="2.6.1.11" evidence="5"/>
<proteinExistence type="inferred from homology"/>
<dbReference type="Pfam" id="PF00202">
    <property type="entry name" value="Aminotran_3"/>
    <property type="match status" value="1"/>
</dbReference>
<feature type="binding site" evidence="5">
    <location>
        <position position="137"/>
    </location>
    <ligand>
        <name>pyridoxal 5'-phosphate</name>
        <dbReference type="ChEBI" id="CHEBI:597326"/>
    </ligand>
</feature>
<feature type="binding site" evidence="5">
    <location>
        <position position="279"/>
    </location>
    <ligand>
        <name>N(2)-acetyl-L-ornithine</name>
        <dbReference type="ChEBI" id="CHEBI:57805"/>
    </ligand>
</feature>
<keyword evidence="1 5" id="KW-0032">Aminotransferase</keyword>
<keyword evidence="4 5" id="KW-0663">Pyridoxal phosphate</keyword>
<dbReference type="AlphaFoldDB" id="A0A1F6CW01"/>
<feature type="modified residue" description="N6-(pyridoxal phosphate)lysine" evidence="5">
    <location>
        <position position="251"/>
    </location>
</feature>
<evidence type="ECO:0000313" key="6">
    <source>
        <dbReference type="EMBL" id="OGG53287.1"/>
    </source>
</evidence>
<dbReference type="EMBL" id="MFKT01000014">
    <property type="protein sequence ID" value="OGG53287.1"/>
    <property type="molecule type" value="Genomic_DNA"/>
</dbReference>
<comment type="cofactor">
    <cofactor evidence="5">
        <name>pyridoxal 5'-phosphate</name>
        <dbReference type="ChEBI" id="CHEBI:597326"/>
    </cofactor>
    <text evidence="5">Binds 1 pyridoxal phosphate per subunit.</text>
</comment>
<gene>
    <name evidence="5" type="primary">argD</name>
    <name evidence="6" type="ORF">A2851_01715</name>
</gene>
<dbReference type="GO" id="GO:0030170">
    <property type="term" value="F:pyridoxal phosphate binding"/>
    <property type="evidence" value="ECO:0007669"/>
    <property type="project" value="InterPro"/>
</dbReference>
<dbReference type="HAMAP" id="MF_01107">
    <property type="entry name" value="ArgD_aminotrans_3"/>
    <property type="match status" value="1"/>
</dbReference>
<evidence type="ECO:0000256" key="3">
    <source>
        <dbReference type="ARBA" id="ARBA00022679"/>
    </source>
</evidence>
<accession>A0A1F6CW01</accession>
<evidence type="ECO:0000256" key="4">
    <source>
        <dbReference type="ARBA" id="ARBA00022898"/>
    </source>
</evidence>
<feature type="binding site" evidence="5">
    <location>
        <position position="140"/>
    </location>
    <ligand>
        <name>N(2)-acetyl-L-ornithine</name>
        <dbReference type="ChEBI" id="CHEBI:57805"/>
    </ligand>
</feature>
<evidence type="ECO:0000256" key="1">
    <source>
        <dbReference type="ARBA" id="ARBA00022576"/>
    </source>
</evidence>
<dbReference type="PIRSF" id="PIRSF000521">
    <property type="entry name" value="Transaminase_4ab_Lys_Orn"/>
    <property type="match status" value="1"/>
</dbReference>
<dbReference type="PANTHER" id="PTHR11986">
    <property type="entry name" value="AMINOTRANSFERASE CLASS III"/>
    <property type="match status" value="1"/>
</dbReference>
<dbReference type="UniPathway" id="UPA00068">
    <property type="reaction ID" value="UER00109"/>
</dbReference>
<feature type="binding site" evidence="5">
    <location>
        <position position="280"/>
    </location>
    <ligand>
        <name>pyridoxal 5'-phosphate</name>
        <dbReference type="ChEBI" id="CHEBI:597326"/>
    </ligand>
</feature>
<keyword evidence="5" id="KW-0963">Cytoplasm</keyword>
<evidence type="ECO:0000256" key="2">
    <source>
        <dbReference type="ARBA" id="ARBA00022605"/>
    </source>
</evidence>
<dbReference type="STRING" id="1798480.A2851_01715"/>
<dbReference type="SUPFAM" id="SSF53383">
    <property type="entry name" value="PLP-dependent transferases"/>
    <property type="match status" value="1"/>
</dbReference>
<dbReference type="GO" id="GO:0042802">
    <property type="term" value="F:identical protein binding"/>
    <property type="evidence" value="ECO:0007669"/>
    <property type="project" value="TreeGrafter"/>
</dbReference>
<dbReference type="FunFam" id="3.40.640.10:FF:000004">
    <property type="entry name" value="Acetylornithine aminotransferase"/>
    <property type="match status" value="1"/>
</dbReference>
<comment type="catalytic activity">
    <reaction evidence="5">
        <text>N(2)-acetyl-L-ornithine + 2-oxoglutarate = N-acetyl-L-glutamate 5-semialdehyde + L-glutamate</text>
        <dbReference type="Rhea" id="RHEA:18049"/>
        <dbReference type="ChEBI" id="CHEBI:16810"/>
        <dbReference type="ChEBI" id="CHEBI:29123"/>
        <dbReference type="ChEBI" id="CHEBI:29985"/>
        <dbReference type="ChEBI" id="CHEBI:57805"/>
        <dbReference type="EC" id="2.6.1.11"/>
    </reaction>
</comment>
<dbReference type="Proteomes" id="UP000176863">
    <property type="component" value="Unassembled WGS sequence"/>
</dbReference>
<dbReference type="InterPro" id="IPR015422">
    <property type="entry name" value="PyrdxlP-dep_Trfase_small"/>
</dbReference>
<keyword evidence="2 5" id="KW-0028">Amino-acid biosynthesis</keyword>
<keyword evidence="5" id="KW-0055">Arginine biosynthesis</keyword>
<dbReference type="InterPro" id="IPR004636">
    <property type="entry name" value="AcOrn/SuccOrn_fam"/>
</dbReference>
<dbReference type="Gene3D" id="3.40.640.10">
    <property type="entry name" value="Type I PLP-dependent aspartate aminotransferase-like (Major domain)"/>
    <property type="match status" value="1"/>
</dbReference>
<dbReference type="PROSITE" id="PS00600">
    <property type="entry name" value="AA_TRANSFER_CLASS_3"/>
    <property type="match status" value="1"/>
</dbReference>
<dbReference type="CDD" id="cd00610">
    <property type="entry name" value="OAT_like"/>
    <property type="match status" value="1"/>
</dbReference>
<dbReference type="InterPro" id="IPR005814">
    <property type="entry name" value="Aminotrans_3"/>
</dbReference>
<dbReference type="GO" id="GO:0005737">
    <property type="term" value="C:cytoplasm"/>
    <property type="evidence" value="ECO:0007669"/>
    <property type="project" value="UniProtKB-SubCell"/>
</dbReference>
<dbReference type="GO" id="GO:0006526">
    <property type="term" value="P:L-arginine biosynthetic process"/>
    <property type="evidence" value="ECO:0007669"/>
    <property type="project" value="UniProtKB-UniRule"/>
</dbReference>
<comment type="subunit">
    <text evidence="5">Homodimer.</text>
</comment>
<feature type="binding site" evidence="5">
    <location>
        <begin position="222"/>
        <end position="225"/>
    </location>
    <ligand>
        <name>pyridoxal 5'-phosphate</name>
        <dbReference type="ChEBI" id="CHEBI:597326"/>
    </ligand>
</feature>
<reference evidence="6 7" key="1">
    <citation type="journal article" date="2016" name="Nat. Commun.">
        <title>Thousands of microbial genomes shed light on interconnected biogeochemical processes in an aquifer system.</title>
        <authorList>
            <person name="Anantharaman K."/>
            <person name="Brown C.T."/>
            <person name="Hug L.A."/>
            <person name="Sharon I."/>
            <person name="Castelle C.J."/>
            <person name="Probst A.J."/>
            <person name="Thomas B.C."/>
            <person name="Singh A."/>
            <person name="Wilkins M.J."/>
            <person name="Karaoz U."/>
            <person name="Brodie E.L."/>
            <person name="Williams K.H."/>
            <person name="Hubbard S.S."/>
            <person name="Banfield J.F."/>
        </authorList>
    </citation>
    <scope>NUCLEOTIDE SEQUENCE [LARGE SCALE GENOMIC DNA]</scope>
</reference>
<dbReference type="InterPro" id="IPR015424">
    <property type="entry name" value="PyrdxlP-dep_Trfase"/>
</dbReference>
<comment type="subcellular location">
    <subcellularLocation>
        <location evidence="5">Cytoplasm</location>
    </subcellularLocation>
</comment>
<dbReference type="NCBIfam" id="TIGR00707">
    <property type="entry name" value="argD"/>
    <property type="match status" value="1"/>
</dbReference>
<comment type="similarity">
    <text evidence="5">Belongs to the class-III pyridoxal-phosphate-dependent aminotransferase family. ArgD subfamily.</text>
</comment>
<feature type="binding site" evidence="5">
    <location>
        <begin position="105"/>
        <end position="106"/>
    </location>
    <ligand>
        <name>pyridoxal 5'-phosphate</name>
        <dbReference type="ChEBI" id="CHEBI:597326"/>
    </ligand>
</feature>
<dbReference type="InterPro" id="IPR050103">
    <property type="entry name" value="Class-III_PLP-dep_AT"/>
</dbReference>
<sequence>MNTNETIAMYGKYVMPTYTKYPLAISRGKGSRVWDNEGKEYLDFFPGWGVGGLGHNHSVVVKAIKKQAGKLIHIANNYYHDGQALLAKELISQSFSGKVFFCNSGAEANEGAIKLARKFGNSNNPQRNEIITMGESFHGRTIATATATGQKRIGQGFEPLLPGFTTVPFNDLAALKAAITPKTVAIMLEPIQGEGGVRIADKTYLAAVRTLCDEKNILLIFDEIQTGMGRTGEMFCYKNLGVTPDILTLAKSLGGGFPIGAFIAKAEIADTLQPGTHGSTFAGSPLACAAALATFEAIEKGKLLEKAEHMGAYLMKKLNALKKKHAVIREVRGVGLMVGVELTVEGKKIYEECLKSGLLINCTQAVVLRIMPPLIVKKKEIDQAIAILDEAFTRCT</sequence>
<dbReference type="PANTHER" id="PTHR11986:SF79">
    <property type="entry name" value="ACETYLORNITHINE AMINOTRANSFERASE, MITOCHONDRIAL"/>
    <property type="match status" value="1"/>
</dbReference>
<dbReference type="Gene3D" id="3.90.1150.10">
    <property type="entry name" value="Aspartate Aminotransferase, domain 1"/>
    <property type="match status" value="1"/>
</dbReference>
<name>A0A1F6CW01_9BACT</name>
<comment type="pathway">
    <text evidence="5">Amino-acid biosynthesis; L-arginine biosynthesis; N(2)-acetyl-L-ornithine from L-glutamate: step 4/4.</text>
</comment>
<organism evidence="6 7">
    <name type="scientific">Candidatus Kaiserbacteria bacterium RIFCSPHIGHO2_01_FULL_53_29</name>
    <dbReference type="NCBI Taxonomy" id="1798480"/>
    <lineage>
        <taxon>Bacteria</taxon>
        <taxon>Candidatus Kaiseribacteriota</taxon>
    </lineage>
</organism>
<evidence type="ECO:0000256" key="5">
    <source>
        <dbReference type="HAMAP-Rule" id="MF_01107"/>
    </source>
</evidence>